<dbReference type="PANTHER" id="PTHR44591:SF25">
    <property type="entry name" value="CHEMOTAXIS TWO-COMPONENT RESPONSE REGULATOR"/>
    <property type="match status" value="1"/>
</dbReference>
<sequence>MRASARELIAVVDDDPGILRSLSSLLRSAGFRVATFGSAEAFLASADRGEAQCLILDLEMDGMGGLALLAQLGKPLTIPTVVLTARQNEELRTRALDAGAHAFLLKPPVAAVLFDTIAEAITRATP</sequence>
<proteinExistence type="predicted"/>
<protein>
    <submittedName>
        <fullName evidence="4">Response regulator</fullName>
    </submittedName>
</protein>
<dbReference type="InterPro" id="IPR011006">
    <property type="entry name" value="CheY-like_superfamily"/>
</dbReference>
<evidence type="ECO:0000259" key="3">
    <source>
        <dbReference type="PROSITE" id="PS50110"/>
    </source>
</evidence>
<evidence type="ECO:0000313" key="4">
    <source>
        <dbReference type="EMBL" id="TKD13044.1"/>
    </source>
</evidence>
<dbReference type="SUPFAM" id="SSF52172">
    <property type="entry name" value="CheY-like"/>
    <property type="match status" value="1"/>
</dbReference>
<dbReference type="RefSeq" id="WP_136926860.1">
    <property type="nucleotide sequence ID" value="NZ_SSMQ01000001.1"/>
</dbReference>
<gene>
    <name evidence="4" type="ORF">E8A74_00355</name>
</gene>
<feature type="modified residue" description="4-aspartylphosphate" evidence="2">
    <location>
        <position position="57"/>
    </location>
</feature>
<dbReference type="InterPro" id="IPR001789">
    <property type="entry name" value="Sig_transdc_resp-reg_receiver"/>
</dbReference>
<dbReference type="AlphaFoldDB" id="A0A4U1JJY3"/>
<dbReference type="InterPro" id="IPR050595">
    <property type="entry name" value="Bact_response_regulator"/>
</dbReference>
<dbReference type="Proteomes" id="UP000309215">
    <property type="component" value="Unassembled WGS sequence"/>
</dbReference>
<keyword evidence="5" id="KW-1185">Reference proteome</keyword>
<dbReference type="PROSITE" id="PS50110">
    <property type="entry name" value="RESPONSE_REGULATORY"/>
    <property type="match status" value="1"/>
</dbReference>
<evidence type="ECO:0000256" key="1">
    <source>
        <dbReference type="ARBA" id="ARBA00022553"/>
    </source>
</evidence>
<dbReference type="Gene3D" id="3.40.50.2300">
    <property type="match status" value="1"/>
</dbReference>
<dbReference type="SMART" id="SM00448">
    <property type="entry name" value="REC"/>
    <property type="match status" value="1"/>
</dbReference>
<comment type="caution">
    <text evidence="4">The sequence shown here is derived from an EMBL/GenBank/DDBJ whole genome shotgun (WGS) entry which is preliminary data.</text>
</comment>
<reference evidence="4 5" key="1">
    <citation type="submission" date="2019-04" db="EMBL/GenBank/DDBJ databases">
        <authorList>
            <person name="Li Y."/>
            <person name="Wang J."/>
        </authorList>
    </citation>
    <scope>NUCLEOTIDE SEQUENCE [LARGE SCALE GENOMIC DNA]</scope>
    <source>
        <strain evidence="4 5">DSM 14668</strain>
    </source>
</reference>
<dbReference type="EMBL" id="SSMQ01000001">
    <property type="protein sequence ID" value="TKD13044.1"/>
    <property type="molecule type" value="Genomic_DNA"/>
</dbReference>
<dbReference type="PANTHER" id="PTHR44591">
    <property type="entry name" value="STRESS RESPONSE REGULATOR PROTEIN 1"/>
    <property type="match status" value="1"/>
</dbReference>
<organism evidence="4 5">
    <name type="scientific">Polyangium fumosum</name>
    <dbReference type="NCBI Taxonomy" id="889272"/>
    <lineage>
        <taxon>Bacteria</taxon>
        <taxon>Pseudomonadati</taxon>
        <taxon>Myxococcota</taxon>
        <taxon>Polyangia</taxon>
        <taxon>Polyangiales</taxon>
        <taxon>Polyangiaceae</taxon>
        <taxon>Polyangium</taxon>
    </lineage>
</organism>
<dbReference type="Pfam" id="PF00072">
    <property type="entry name" value="Response_reg"/>
    <property type="match status" value="1"/>
</dbReference>
<evidence type="ECO:0000256" key="2">
    <source>
        <dbReference type="PROSITE-ProRule" id="PRU00169"/>
    </source>
</evidence>
<name>A0A4U1JJY3_9BACT</name>
<feature type="domain" description="Response regulatory" evidence="3">
    <location>
        <begin position="8"/>
        <end position="121"/>
    </location>
</feature>
<accession>A0A4U1JJY3</accession>
<evidence type="ECO:0000313" key="5">
    <source>
        <dbReference type="Proteomes" id="UP000309215"/>
    </source>
</evidence>
<dbReference type="GO" id="GO:0000160">
    <property type="term" value="P:phosphorelay signal transduction system"/>
    <property type="evidence" value="ECO:0007669"/>
    <property type="project" value="InterPro"/>
</dbReference>
<keyword evidence="1 2" id="KW-0597">Phosphoprotein</keyword>